<evidence type="ECO:0000313" key="7">
    <source>
        <dbReference type="Proteomes" id="UP000235916"/>
    </source>
</evidence>
<gene>
    <name evidence="6" type="ORF">C1O66_02655</name>
</gene>
<keyword evidence="1" id="KW-0805">Transcription regulation</keyword>
<keyword evidence="7" id="KW-1185">Reference proteome</keyword>
<dbReference type="SUPFAM" id="SSF55781">
    <property type="entry name" value="GAF domain-like"/>
    <property type="match status" value="1"/>
</dbReference>
<accession>A0A2N8L3L1</accession>
<dbReference type="GO" id="GO:0003700">
    <property type="term" value="F:DNA-binding transcription factor activity"/>
    <property type="evidence" value="ECO:0007669"/>
    <property type="project" value="TreeGrafter"/>
</dbReference>
<evidence type="ECO:0000256" key="3">
    <source>
        <dbReference type="ARBA" id="ARBA00023163"/>
    </source>
</evidence>
<dbReference type="Gene3D" id="3.30.450.40">
    <property type="match status" value="1"/>
</dbReference>
<dbReference type="Pfam" id="PF01614">
    <property type="entry name" value="IclR_C"/>
    <property type="match status" value="1"/>
</dbReference>
<dbReference type="InterPro" id="IPR036390">
    <property type="entry name" value="WH_DNA-bd_sf"/>
</dbReference>
<dbReference type="AlphaFoldDB" id="A0A2N8L3L1"/>
<dbReference type="PANTHER" id="PTHR30136:SF34">
    <property type="entry name" value="TRANSCRIPTIONAL REGULATOR"/>
    <property type="match status" value="1"/>
</dbReference>
<dbReference type="InterPro" id="IPR014757">
    <property type="entry name" value="Tscrpt_reg_IclR_C"/>
</dbReference>
<dbReference type="PROSITE" id="PS51078">
    <property type="entry name" value="ICLR_ED"/>
    <property type="match status" value="1"/>
</dbReference>
<feature type="domain" description="IclR-ED" evidence="5">
    <location>
        <begin position="81"/>
        <end position="265"/>
    </location>
</feature>
<dbReference type="OrthoDB" id="9807558at2"/>
<dbReference type="InterPro" id="IPR012794">
    <property type="entry name" value="PcaR_PcaU"/>
</dbReference>
<evidence type="ECO:0000256" key="1">
    <source>
        <dbReference type="ARBA" id="ARBA00023015"/>
    </source>
</evidence>
<proteinExistence type="predicted"/>
<dbReference type="Gene3D" id="1.10.10.10">
    <property type="entry name" value="Winged helix-like DNA-binding domain superfamily/Winged helix DNA-binding domain"/>
    <property type="match status" value="1"/>
</dbReference>
<dbReference type="GO" id="GO:0045892">
    <property type="term" value="P:negative regulation of DNA-templated transcription"/>
    <property type="evidence" value="ECO:0007669"/>
    <property type="project" value="TreeGrafter"/>
</dbReference>
<dbReference type="PANTHER" id="PTHR30136">
    <property type="entry name" value="HELIX-TURN-HELIX TRANSCRIPTIONAL REGULATOR, ICLR FAMILY"/>
    <property type="match status" value="1"/>
</dbReference>
<protein>
    <submittedName>
        <fullName evidence="6">IclR family transcriptional regulator</fullName>
    </submittedName>
</protein>
<comment type="caution">
    <text evidence="6">The sequence shown here is derived from an EMBL/GenBank/DDBJ whole genome shotgun (WGS) entry which is preliminary data.</text>
</comment>
<dbReference type="NCBIfam" id="TIGR02431">
    <property type="entry name" value="pcaR_pcaU"/>
    <property type="match status" value="1"/>
</dbReference>
<evidence type="ECO:0000259" key="4">
    <source>
        <dbReference type="PROSITE" id="PS51077"/>
    </source>
</evidence>
<organism evidence="6 7">
    <name type="scientific">Kinneretia aquatilis</name>
    <dbReference type="NCBI Taxonomy" id="2070761"/>
    <lineage>
        <taxon>Bacteria</taxon>
        <taxon>Pseudomonadati</taxon>
        <taxon>Pseudomonadota</taxon>
        <taxon>Betaproteobacteria</taxon>
        <taxon>Burkholderiales</taxon>
        <taxon>Sphaerotilaceae</taxon>
        <taxon>Roseateles</taxon>
    </lineage>
</organism>
<dbReference type="GO" id="GO:0045893">
    <property type="term" value="P:positive regulation of DNA-templated transcription"/>
    <property type="evidence" value="ECO:0007669"/>
    <property type="project" value="InterPro"/>
</dbReference>
<dbReference type="PROSITE" id="PS51077">
    <property type="entry name" value="HTH_ICLR"/>
    <property type="match status" value="1"/>
</dbReference>
<dbReference type="Pfam" id="PF09339">
    <property type="entry name" value="HTH_IclR"/>
    <property type="match status" value="1"/>
</dbReference>
<evidence type="ECO:0000256" key="2">
    <source>
        <dbReference type="ARBA" id="ARBA00023125"/>
    </source>
</evidence>
<dbReference type="InterPro" id="IPR036388">
    <property type="entry name" value="WH-like_DNA-bd_sf"/>
</dbReference>
<dbReference type="GO" id="GO:0003677">
    <property type="term" value="F:DNA binding"/>
    <property type="evidence" value="ECO:0007669"/>
    <property type="project" value="UniProtKB-KW"/>
</dbReference>
<feature type="domain" description="HTH iclR-type" evidence="4">
    <location>
        <begin position="20"/>
        <end position="80"/>
    </location>
</feature>
<evidence type="ECO:0000313" key="6">
    <source>
        <dbReference type="EMBL" id="PND40297.1"/>
    </source>
</evidence>
<dbReference type="Proteomes" id="UP000235916">
    <property type="component" value="Unassembled WGS sequence"/>
</dbReference>
<keyword evidence="2" id="KW-0238">DNA-binding</keyword>
<dbReference type="SMART" id="SM00346">
    <property type="entry name" value="HTH_ICLR"/>
    <property type="match status" value="1"/>
</dbReference>
<dbReference type="GO" id="GO:0046278">
    <property type="term" value="P:3,4-dihydroxybenzoate metabolic process"/>
    <property type="evidence" value="ECO:0007669"/>
    <property type="project" value="InterPro"/>
</dbReference>
<keyword evidence="3" id="KW-0804">Transcription</keyword>
<dbReference type="SUPFAM" id="SSF46785">
    <property type="entry name" value="Winged helix' DNA-binding domain"/>
    <property type="match status" value="1"/>
</dbReference>
<reference evidence="6 7" key="1">
    <citation type="submission" date="2018-01" db="EMBL/GenBank/DDBJ databases">
        <title>Draft genome sequence of Paucibacter aquatile CR182 isolated from freshwater of the Nakdong River.</title>
        <authorList>
            <person name="Choi A."/>
            <person name="Chung E.J."/>
        </authorList>
    </citation>
    <scope>NUCLEOTIDE SEQUENCE [LARGE SCALE GENOMIC DNA]</scope>
    <source>
        <strain evidence="6 7">CR182</strain>
    </source>
</reference>
<dbReference type="EMBL" id="POSP01000001">
    <property type="protein sequence ID" value="PND40297.1"/>
    <property type="molecule type" value="Genomic_DNA"/>
</dbReference>
<name>A0A2N8L3L1_9BURK</name>
<dbReference type="InterPro" id="IPR005471">
    <property type="entry name" value="Tscrpt_reg_IclR_N"/>
</dbReference>
<dbReference type="InterPro" id="IPR029016">
    <property type="entry name" value="GAF-like_dom_sf"/>
</dbReference>
<dbReference type="RefSeq" id="WP_102766431.1">
    <property type="nucleotide sequence ID" value="NZ_CP124551.1"/>
</dbReference>
<sequence length="267" mass="28735">MNDDASAPDATAPKPGDSYVQSFARGLSVIRAFDASAPRQTLTEVARRCGMTRAGARRILLTLETLGYVKSDGRLFALTPKILDLGFAYLSSQPLWQFAEPVMQQLAAELGESVSAAVLEGQDIVYVLRVPARKIMSINLGVGSRLPAWCTSMGRVLLASLPPPALESQLSQIQIAPLAGRTVANLPDLRERIQQAGRQGWCLVNQELEDGLVSLAAPITDRNGHVIAALNVGSQVNRRSPDQLLAHTLPRLLDAAGQISRLLQIKA</sequence>
<dbReference type="InterPro" id="IPR050707">
    <property type="entry name" value="HTH_MetabolicPath_Reg"/>
</dbReference>
<evidence type="ECO:0000259" key="5">
    <source>
        <dbReference type="PROSITE" id="PS51078"/>
    </source>
</evidence>